<dbReference type="InterPro" id="IPR002734">
    <property type="entry name" value="RibDG_C"/>
</dbReference>
<keyword evidence="3" id="KW-1185">Reference proteome</keyword>
<keyword evidence="2" id="KW-0614">Plasmid</keyword>
<dbReference type="InterPro" id="IPR024072">
    <property type="entry name" value="DHFR-like_dom_sf"/>
</dbReference>
<dbReference type="SUPFAM" id="SSF53597">
    <property type="entry name" value="Dihydrofolate reductase-like"/>
    <property type="match status" value="1"/>
</dbReference>
<proteinExistence type="predicted"/>
<dbReference type="PANTHER" id="PTHR38011">
    <property type="entry name" value="DIHYDROFOLATE REDUCTASE FAMILY PROTEIN (AFU_ORTHOLOGUE AFUA_8G06820)"/>
    <property type="match status" value="1"/>
</dbReference>
<protein>
    <submittedName>
        <fullName evidence="2">Deaminase</fullName>
    </submittedName>
</protein>
<dbReference type="RefSeq" id="WP_264778490.1">
    <property type="nucleotide sequence ID" value="NZ_AP026562.1"/>
</dbReference>
<reference evidence="2" key="1">
    <citation type="submission" date="2022-07" db="EMBL/GenBank/DDBJ databases">
        <title>Complete Genome Sequence of the Radioresistant Bacterium Deinococcus aetherius ST0316, Isolated from the Air Dust collected in Lower Stratosphere above Japan.</title>
        <authorList>
            <person name="Satoh K."/>
            <person name="Hagiwara K."/>
            <person name="Katsumata K."/>
            <person name="Kubo A."/>
            <person name="Yokobori S."/>
            <person name="Yamagishi A."/>
            <person name="Oono Y."/>
            <person name="Narumi I."/>
        </authorList>
    </citation>
    <scope>NUCLEOTIDE SEQUENCE</scope>
    <source>
        <strain evidence="2">ST0316</strain>
        <plasmid evidence="2">pDAETH-2</plasmid>
    </source>
</reference>
<geneLocation type="plasmid" evidence="2 3">
    <name>pDAETH-2</name>
</geneLocation>
<dbReference type="PANTHER" id="PTHR38011:SF12">
    <property type="entry name" value="BIFUNCTIONAL DEAMINASE-REDUCTASE DOMAIN PROTEIN"/>
    <property type="match status" value="1"/>
</dbReference>
<name>A0ABM8AJY4_9DEIO</name>
<organism evidence="2 3">
    <name type="scientific">Deinococcus aetherius</name>
    <dbReference type="NCBI Taxonomy" id="200252"/>
    <lineage>
        <taxon>Bacteria</taxon>
        <taxon>Thermotogati</taxon>
        <taxon>Deinococcota</taxon>
        <taxon>Deinococci</taxon>
        <taxon>Deinococcales</taxon>
        <taxon>Deinococcaceae</taxon>
        <taxon>Deinococcus</taxon>
    </lineage>
</organism>
<evidence type="ECO:0000313" key="3">
    <source>
        <dbReference type="Proteomes" id="UP001064971"/>
    </source>
</evidence>
<dbReference type="Gene3D" id="3.40.430.10">
    <property type="entry name" value="Dihydrofolate Reductase, subunit A"/>
    <property type="match status" value="1"/>
</dbReference>
<gene>
    <name evidence="2" type="ORF">DAETH_41030</name>
</gene>
<feature type="domain" description="Bacterial bifunctional deaminase-reductase C-terminal" evidence="1">
    <location>
        <begin position="4"/>
        <end position="163"/>
    </location>
</feature>
<evidence type="ECO:0000259" key="1">
    <source>
        <dbReference type="Pfam" id="PF01872"/>
    </source>
</evidence>
<dbReference type="Pfam" id="PF01872">
    <property type="entry name" value="RibD_C"/>
    <property type="match status" value="1"/>
</dbReference>
<dbReference type="Proteomes" id="UP001064971">
    <property type="component" value="Plasmid pDAETH-2"/>
</dbReference>
<dbReference type="InterPro" id="IPR050765">
    <property type="entry name" value="Riboflavin_Biosynth_HTPR"/>
</dbReference>
<sequence>MSRVFLDLAVSLDGFVAGPDGEDGGLHDWYFAEQGAAEGIKRELLGRMGAMVLGRTAFGTAPDGFDTEYRVPHFILTHRPQPTVERGGATFIFVTDGPERALARAREAAGARDVCVAGGAQTAQQFLNAGLLDELQLHVAPVLLGGGLRLFPAGGPRLPLERLRTVESAHATHLTYQVGRNGRRQPRRV</sequence>
<dbReference type="EMBL" id="AP026562">
    <property type="protein sequence ID" value="BDP44134.1"/>
    <property type="molecule type" value="Genomic_DNA"/>
</dbReference>
<accession>A0ABM8AJY4</accession>
<evidence type="ECO:0000313" key="2">
    <source>
        <dbReference type="EMBL" id="BDP44134.1"/>
    </source>
</evidence>